<proteinExistence type="predicted"/>
<name>A0A6N8U8G2_9FIRM</name>
<protein>
    <submittedName>
        <fullName evidence="1">Uncharacterized protein</fullName>
    </submittedName>
</protein>
<evidence type="ECO:0000313" key="1">
    <source>
        <dbReference type="EMBL" id="MXQ74212.1"/>
    </source>
</evidence>
<comment type="caution">
    <text evidence="1">The sequence shown here is derived from an EMBL/GenBank/DDBJ whole genome shotgun (WGS) entry which is preliminary data.</text>
</comment>
<accession>A0A6N8U8G2</accession>
<reference evidence="1 2" key="1">
    <citation type="submission" date="2019-12" db="EMBL/GenBank/DDBJ databases">
        <authorList>
            <person name="Yang R."/>
        </authorList>
    </citation>
    <scope>NUCLEOTIDE SEQUENCE [LARGE SCALE GENOMIC DNA]</scope>
    <source>
        <strain evidence="1 2">DONG20-135</strain>
    </source>
</reference>
<dbReference type="EMBL" id="WUUQ01000004">
    <property type="protein sequence ID" value="MXQ74212.1"/>
    <property type="molecule type" value="Genomic_DNA"/>
</dbReference>
<dbReference type="Proteomes" id="UP000434036">
    <property type="component" value="Unassembled WGS sequence"/>
</dbReference>
<sequence>MEVITITIINREFACKYAIDDVVSITKDDNPNDNNYNTSWIHRMIVCGDEKQEVFDRLEKIGGKSIDFTNFKEGDRYVPYVVITDIKNQMFGL</sequence>
<dbReference type="RefSeq" id="WP_160625604.1">
    <property type="nucleotide sequence ID" value="NZ_WUUQ01000004.1"/>
</dbReference>
<reference evidence="1 2" key="2">
    <citation type="submission" date="2020-01" db="EMBL/GenBank/DDBJ databases">
        <title>Clostridiaceae sp. nov. isolated from the gut of human by culturomics.</title>
        <authorList>
            <person name="Chang Y."/>
        </authorList>
    </citation>
    <scope>NUCLEOTIDE SEQUENCE [LARGE SCALE GENOMIC DNA]</scope>
    <source>
        <strain evidence="1 2">DONG20-135</strain>
    </source>
</reference>
<dbReference type="AlphaFoldDB" id="A0A6N8U8G2"/>
<keyword evidence="2" id="KW-1185">Reference proteome</keyword>
<gene>
    <name evidence="1" type="ORF">GSF08_09715</name>
</gene>
<evidence type="ECO:0000313" key="2">
    <source>
        <dbReference type="Proteomes" id="UP000434036"/>
    </source>
</evidence>
<organism evidence="1 2">
    <name type="scientific">Copranaerobaculum intestinale</name>
    <dbReference type="NCBI Taxonomy" id="2692629"/>
    <lineage>
        <taxon>Bacteria</taxon>
        <taxon>Bacillati</taxon>
        <taxon>Bacillota</taxon>
        <taxon>Erysipelotrichia</taxon>
        <taxon>Erysipelotrichales</taxon>
        <taxon>Erysipelotrichaceae</taxon>
        <taxon>Copranaerobaculum</taxon>
    </lineage>
</organism>